<sequence>MKANFIYKIFRILLLPLLFLSCSSNLDFDQVKDLKLEPVLVANLAYFDVDAKELVNDGGNQIAFDIRDFDIFKDKFFNEHLKKAAFDVQIDNTIERAFAVNLLLINAKDEIVETLSYRVPAYKGTPNTTKYPTEVFENQRLDLLKQTVKIAFVVLITAGPPLTEQSLGKLNLKSSATVYMEIE</sequence>
<dbReference type="PROSITE" id="PS51257">
    <property type="entry name" value="PROKAR_LIPOPROTEIN"/>
    <property type="match status" value="1"/>
</dbReference>
<feature type="chain" id="PRO_5046871351" description="Lipoprotein" evidence="1">
    <location>
        <begin position="27"/>
        <end position="183"/>
    </location>
</feature>
<keyword evidence="3" id="KW-1185">Reference proteome</keyword>
<evidence type="ECO:0000313" key="2">
    <source>
        <dbReference type="EMBL" id="MFC4749439.1"/>
    </source>
</evidence>
<accession>A0ABV9PGR4</accession>
<keyword evidence="1" id="KW-0732">Signal</keyword>
<feature type="signal peptide" evidence="1">
    <location>
        <begin position="1"/>
        <end position="26"/>
    </location>
</feature>
<dbReference type="RefSeq" id="WP_213259325.1">
    <property type="nucleotide sequence ID" value="NZ_JAGYWA010000007.1"/>
</dbReference>
<protein>
    <recommendedName>
        <fullName evidence="4">Lipoprotein</fullName>
    </recommendedName>
</protein>
<organism evidence="2 3">
    <name type="scientific">Flavobacterium branchiicola</name>
    <dbReference type="NCBI Taxonomy" id="1114875"/>
    <lineage>
        <taxon>Bacteria</taxon>
        <taxon>Pseudomonadati</taxon>
        <taxon>Bacteroidota</taxon>
        <taxon>Flavobacteriia</taxon>
        <taxon>Flavobacteriales</taxon>
        <taxon>Flavobacteriaceae</taxon>
        <taxon>Flavobacterium</taxon>
    </lineage>
</organism>
<name>A0ABV9PGR4_9FLAO</name>
<reference evidence="3" key="1">
    <citation type="journal article" date="2019" name="Int. J. Syst. Evol. Microbiol.">
        <title>The Global Catalogue of Microorganisms (GCM) 10K type strain sequencing project: providing services to taxonomists for standard genome sequencing and annotation.</title>
        <authorList>
            <consortium name="The Broad Institute Genomics Platform"/>
            <consortium name="The Broad Institute Genome Sequencing Center for Infectious Disease"/>
            <person name="Wu L."/>
            <person name="Ma J."/>
        </authorList>
    </citation>
    <scope>NUCLEOTIDE SEQUENCE [LARGE SCALE GENOMIC DNA]</scope>
    <source>
        <strain evidence="3">WYCCWR 13023</strain>
    </source>
</reference>
<comment type="caution">
    <text evidence="2">The sequence shown here is derived from an EMBL/GenBank/DDBJ whole genome shotgun (WGS) entry which is preliminary data.</text>
</comment>
<gene>
    <name evidence="2" type="ORF">ACFO5S_18450</name>
</gene>
<dbReference type="Proteomes" id="UP001595935">
    <property type="component" value="Unassembled WGS sequence"/>
</dbReference>
<evidence type="ECO:0000256" key="1">
    <source>
        <dbReference type="SAM" id="SignalP"/>
    </source>
</evidence>
<evidence type="ECO:0000313" key="3">
    <source>
        <dbReference type="Proteomes" id="UP001595935"/>
    </source>
</evidence>
<proteinExistence type="predicted"/>
<dbReference type="EMBL" id="JBHSGV010000007">
    <property type="protein sequence ID" value="MFC4749439.1"/>
    <property type="molecule type" value="Genomic_DNA"/>
</dbReference>
<evidence type="ECO:0008006" key="4">
    <source>
        <dbReference type="Google" id="ProtNLM"/>
    </source>
</evidence>